<evidence type="ECO:0000313" key="1">
    <source>
        <dbReference type="EMBL" id="KPJ07072.1"/>
    </source>
</evidence>
<sequence length="149" mass="15431">MACGVTCGVFPLAAAASSQHTRREALTPLTISSAFAQQQYVKLRIIIAFSVQIFDPAACGVRRAACGVRRAACGVRRAALAEDPPELVLAVHCALHCALHCESVGLTVDYASHPPLHIGETVNILGGRDGAGAGADSDDVPVAREDAIS</sequence>
<accession>A0A194QNI5</accession>
<dbReference type="AlphaFoldDB" id="A0A194QNI5"/>
<evidence type="ECO:0000313" key="2">
    <source>
        <dbReference type="Proteomes" id="UP000053240"/>
    </source>
</evidence>
<reference evidence="1 2" key="1">
    <citation type="journal article" date="2015" name="Nat. Commun.">
        <title>Outbred genome sequencing and CRISPR/Cas9 gene editing in butterflies.</title>
        <authorList>
            <person name="Li X."/>
            <person name="Fan D."/>
            <person name="Zhang W."/>
            <person name="Liu G."/>
            <person name="Zhang L."/>
            <person name="Zhao L."/>
            <person name="Fang X."/>
            <person name="Chen L."/>
            <person name="Dong Y."/>
            <person name="Chen Y."/>
            <person name="Ding Y."/>
            <person name="Zhao R."/>
            <person name="Feng M."/>
            <person name="Zhu Y."/>
            <person name="Feng Y."/>
            <person name="Jiang X."/>
            <person name="Zhu D."/>
            <person name="Xiang H."/>
            <person name="Feng X."/>
            <person name="Li S."/>
            <person name="Wang J."/>
            <person name="Zhang G."/>
            <person name="Kronforst M.R."/>
            <person name="Wang W."/>
        </authorList>
    </citation>
    <scope>NUCLEOTIDE SEQUENCE [LARGE SCALE GENOMIC DNA]</scope>
    <source>
        <strain evidence="1">Ya'a_city_454_Pm</strain>
        <tissue evidence="1">Whole body</tissue>
    </source>
</reference>
<gene>
    <name evidence="1" type="ORF">RR48_07919</name>
</gene>
<proteinExistence type="predicted"/>
<keyword evidence="2" id="KW-1185">Reference proteome</keyword>
<name>A0A194QNI5_PAPMA</name>
<dbReference type="EMBL" id="KQ461191">
    <property type="protein sequence ID" value="KPJ07072.1"/>
    <property type="molecule type" value="Genomic_DNA"/>
</dbReference>
<dbReference type="Proteomes" id="UP000053240">
    <property type="component" value="Unassembled WGS sequence"/>
</dbReference>
<organism evidence="1 2">
    <name type="scientific">Papilio machaon</name>
    <name type="common">Old World swallowtail butterfly</name>
    <dbReference type="NCBI Taxonomy" id="76193"/>
    <lineage>
        <taxon>Eukaryota</taxon>
        <taxon>Metazoa</taxon>
        <taxon>Ecdysozoa</taxon>
        <taxon>Arthropoda</taxon>
        <taxon>Hexapoda</taxon>
        <taxon>Insecta</taxon>
        <taxon>Pterygota</taxon>
        <taxon>Neoptera</taxon>
        <taxon>Endopterygota</taxon>
        <taxon>Lepidoptera</taxon>
        <taxon>Glossata</taxon>
        <taxon>Ditrysia</taxon>
        <taxon>Papilionoidea</taxon>
        <taxon>Papilionidae</taxon>
        <taxon>Papilioninae</taxon>
        <taxon>Papilio</taxon>
    </lineage>
</organism>
<dbReference type="InParanoid" id="A0A194QNI5"/>
<protein>
    <submittedName>
        <fullName evidence="1">Uncharacterized protein</fullName>
    </submittedName>
</protein>